<name>A0A2R6QGX7_ACTCC</name>
<sequence length="118" mass="12449">MDCGSTLVWFVYDGWEKRARGCGRVEFIGNNGGRDGCDLSLLYFLLSHHLTANQQPPTLVVGAPGVVTMRWCVEATLDAVKGFYRMAVCICGSGGGDEWGQLKFGGSNGGGAAGASLQ</sequence>
<dbReference type="GO" id="GO:0016301">
    <property type="term" value="F:kinase activity"/>
    <property type="evidence" value="ECO:0007669"/>
    <property type="project" value="UniProtKB-KW"/>
</dbReference>
<proteinExistence type="predicted"/>
<gene>
    <name evidence="1" type="ORF">CEY00_Acc18206</name>
</gene>
<keyword evidence="2" id="KW-1185">Reference proteome</keyword>
<reference evidence="2" key="2">
    <citation type="journal article" date="2018" name="BMC Genomics">
        <title>A manually annotated Actinidia chinensis var. chinensis (kiwifruit) genome highlights the challenges associated with draft genomes and gene prediction in plants.</title>
        <authorList>
            <person name="Pilkington S.M."/>
            <person name="Crowhurst R."/>
            <person name="Hilario E."/>
            <person name="Nardozza S."/>
            <person name="Fraser L."/>
            <person name="Peng Y."/>
            <person name="Gunaseelan K."/>
            <person name="Simpson R."/>
            <person name="Tahir J."/>
            <person name="Deroles S.C."/>
            <person name="Templeton K."/>
            <person name="Luo Z."/>
            <person name="Davy M."/>
            <person name="Cheng C."/>
            <person name="McNeilage M."/>
            <person name="Scaglione D."/>
            <person name="Liu Y."/>
            <person name="Zhang Q."/>
            <person name="Datson P."/>
            <person name="De Silva N."/>
            <person name="Gardiner S.E."/>
            <person name="Bassett H."/>
            <person name="Chagne D."/>
            <person name="McCallum J."/>
            <person name="Dzierzon H."/>
            <person name="Deng C."/>
            <person name="Wang Y.Y."/>
            <person name="Barron L."/>
            <person name="Manako K."/>
            <person name="Bowen J."/>
            <person name="Foster T.M."/>
            <person name="Erridge Z.A."/>
            <person name="Tiffin H."/>
            <person name="Waite C.N."/>
            <person name="Davies K.M."/>
            <person name="Grierson E.P."/>
            <person name="Laing W.A."/>
            <person name="Kirk R."/>
            <person name="Chen X."/>
            <person name="Wood M."/>
            <person name="Montefiori M."/>
            <person name="Brummell D.A."/>
            <person name="Schwinn K.E."/>
            <person name="Catanach A."/>
            <person name="Fullerton C."/>
            <person name="Li D."/>
            <person name="Meiyalaghan S."/>
            <person name="Nieuwenhuizen N."/>
            <person name="Read N."/>
            <person name="Prakash R."/>
            <person name="Hunter D."/>
            <person name="Zhang H."/>
            <person name="McKenzie M."/>
            <person name="Knabel M."/>
            <person name="Harris A."/>
            <person name="Allan A.C."/>
            <person name="Gleave A."/>
            <person name="Chen A."/>
            <person name="Janssen B.J."/>
            <person name="Plunkett B."/>
            <person name="Ampomah-Dwamena C."/>
            <person name="Voogd C."/>
            <person name="Leif D."/>
            <person name="Lafferty D."/>
            <person name="Souleyre E.J.F."/>
            <person name="Varkonyi-Gasic E."/>
            <person name="Gambi F."/>
            <person name="Hanley J."/>
            <person name="Yao J.L."/>
            <person name="Cheung J."/>
            <person name="David K.M."/>
            <person name="Warren B."/>
            <person name="Marsh K."/>
            <person name="Snowden K.C."/>
            <person name="Lin-Wang K."/>
            <person name="Brian L."/>
            <person name="Martinez-Sanchez M."/>
            <person name="Wang M."/>
            <person name="Ileperuma N."/>
            <person name="Macnee N."/>
            <person name="Campin R."/>
            <person name="McAtee P."/>
            <person name="Drummond R.S.M."/>
            <person name="Espley R.V."/>
            <person name="Ireland H.S."/>
            <person name="Wu R."/>
            <person name="Atkinson R.G."/>
            <person name="Karunairetnam S."/>
            <person name="Bulley S."/>
            <person name="Chunkath S."/>
            <person name="Hanley Z."/>
            <person name="Storey R."/>
            <person name="Thrimawithana A.H."/>
            <person name="Thomson S."/>
            <person name="David C."/>
            <person name="Testolin R."/>
            <person name="Huang H."/>
            <person name="Hellens R.P."/>
            <person name="Schaffer R.J."/>
        </authorList>
    </citation>
    <scope>NUCLEOTIDE SEQUENCE [LARGE SCALE GENOMIC DNA]</scope>
    <source>
        <strain evidence="2">cv. Red5</strain>
    </source>
</reference>
<reference evidence="1 2" key="1">
    <citation type="submission" date="2017-07" db="EMBL/GenBank/DDBJ databases">
        <title>An improved, manually edited Actinidia chinensis var. chinensis (kiwifruit) genome highlights the challenges associated with draft genomes and gene prediction in plants.</title>
        <authorList>
            <person name="Pilkington S."/>
            <person name="Crowhurst R."/>
            <person name="Hilario E."/>
            <person name="Nardozza S."/>
            <person name="Fraser L."/>
            <person name="Peng Y."/>
            <person name="Gunaseelan K."/>
            <person name="Simpson R."/>
            <person name="Tahir J."/>
            <person name="Deroles S."/>
            <person name="Templeton K."/>
            <person name="Luo Z."/>
            <person name="Davy M."/>
            <person name="Cheng C."/>
            <person name="Mcneilage M."/>
            <person name="Scaglione D."/>
            <person name="Liu Y."/>
            <person name="Zhang Q."/>
            <person name="Datson P."/>
            <person name="De Silva N."/>
            <person name="Gardiner S."/>
            <person name="Bassett H."/>
            <person name="Chagne D."/>
            <person name="Mccallum J."/>
            <person name="Dzierzon H."/>
            <person name="Deng C."/>
            <person name="Wang Y.-Y."/>
            <person name="Barron N."/>
            <person name="Manako K."/>
            <person name="Bowen J."/>
            <person name="Foster T."/>
            <person name="Erridge Z."/>
            <person name="Tiffin H."/>
            <person name="Waite C."/>
            <person name="Davies K."/>
            <person name="Grierson E."/>
            <person name="Laing W."/>
            <person name="Kirk R."/>
            <person name="Chen X."/>
            <person name="Wood M."/>
            <person name="Montefiori M."/>
            <person name="Brummell D."/>
            <person name="Schwinn K."/>
            <person name="Catanach A."/>
            <person name="Fullerton C."/>
            <person name="Li D."/>
            <person name="Meiyalaghan S."/>
            <person name="Nieuwenhuizen N."/>
            <person name="Read N."/>
            <person name="Prakash R."/>
            <person name="Hunter D."/>
            <person name="Zhang H."/>
            <person name="Mckenzie M."/>
            <person name="Knabel M."/>
            <person name="Harris A."/>
            <person name="Allan A."/>
            <person name="Chen A."/>
            <person name="Janssen B."/>
            <person name="Plunkett B."/>
            <person name="Dwamena C."/>
            <person name="Voogd C."/>
            <person name="Leif D."/>
            <person name="Lafferty D."/>
            <person name="Souleyre E."/>
            <person name="Varkonyi-Gasic E."/>
            <person name="Gambi F."/>
            <person name="Hanley J."/>
            <person name="Yao J.-L."/>
            <person name="Cheung J."/>
            <person name="David K."/>
            <person name="Warren B."/>
            <person name="Marsh K."/>
            <person name="Snowden K."/>
            <person name="Lin-Wang K."/>
            <person name="Brian L."/>
            <person name="Martinez-Sanchez M."/>
            <person name="Wang M."/>
            <person name="Ileperuma N."/>
            <person name="Macnee N."/>
            <person name="Campin R."/>
            <person name="Mcatee P."/>
            <person name="Drummond R."/>
            <person name="Espley R."/>
            <person name="Ireland H."/>
            <person name="Wu R."/>
            <person name="Atkinson R."/>
            <person name="Karunairetnam S."/>
            <person name="Bulley S."/>
            <person name="Chunkath S."/>
            <person name="Hanley Z."/>
            <person name="Storey R."/>
            <person name="Thrimawithana A."/>
            <person name="Thomson S."/>
            <person name="David C."/>
            <person name="Testolin R."/>
        </authorList>
    </citation>
    <scope>NUCLEOTIDE SEQUENCE [LARGE SCALE GENOMIC DNA]</scope>
    <source>
        <strain evidence="2">cv. Red5</strain>
        <tissue evidence="1">Young leaf</tissue>
    </source>
</reference>
<organism evidence="1 2">
    <name type="scientific">Actinidia chinensis var. chinensis</name>
    <name type="common">Chinese soft-hair kiwi</name>
    <dbReference type="NCBI Taxonomy" id="1590841"/>
    <lineage>
        <taxon>Eukaryota</taxon>
        <taxon>Viridiplantae</taxon>
        <taxon>Streptophyta</taxon>
        <taxon>Embryophyta</taxon>
        <taxon>Tracheophyta</taxon>
        <taxon>Spermatophyta</taxon>
        <taxon>Magnoliopsida</taxon>
        <taxon>eudicotyledons</taxon>
        <taxon>Gunneridae</taxon>
        <taxon>Pentapetalae</taxon>
        <taxon>asterids</taxon>
        <taxon>Ericales</taxon>
        <taxon>Actinidiaceae</taxon>
        <taxon>Actinidia</taxon>
    </lineage>
</organism>
<evidence type="ECO:0000313" key="1">
    <source>
        <dbReference type="EMBL" id="PSS07852.1"/>
    </source>
</evidence>
<comment type="caution">
    <text evidence="1">The sequence shown here is derived from an EMBL/GenBank/DDBJ whole genome shotgun (WGS) entry which is preliminary data.</text>
</comment>
<accession>A0A2R6QGX7</accession>
<dbReference type="EMBL" id="NKQK01000016">
    <property type="protein sequence ID" value="PSS07852.1"/>
    <property type="molecule type" value="Genomic_DNA"/>
</dbReference>
<dbReference type="Proteomes" id="UP000241394">
    <property type="component" value="Chromosome LG16"/>
</dbReference>
<dbReference type="AlphaFoldDB" id="A0A2R6QGX7"/>
<dbReference type="Gramene" id="PSS07852">
    <property type="protein sequence ID" value="PSS07852"/>
    <property type="gene ID" value="CEY00_Acc18206"/>
</dbReference>
<evidence type="ECO:0000313" key="2">
    <source>
        <dbReference type="Proteomes" id="UP000241394"/>
    </source>
</evidence>
<protein>
    <submittedName>
        <fullName evidence="1">Serine/threonine-protein kinase</fullName>
    </submittedName>
</protein>
<keyword evidence="1" id="KW-0418">Kinase</keyword>
<dbReference type="InParanoid" id="A0A2R6QGX7"/>
<keyword evidence="1" id="KW-0808">Transferase</keyword>